<dbReference type="EMBL" id="BONE01000044">
    <property type="protein sequence ID" value="GIF75527.1"/>
    <property type="molecule type" value="Genomic_DNA"/>
</dbReference>
<evidence type="ECO:0000313" key="3">
    <source>
        <dbReference type="EMBL" id="GIF75527.1"/>
    </source>
</evidence>
<protein>
    <recommendedName>
        <fullName evidence="2">DUF4328 domain-containing protein</fullName>
    </recommendedName>
</protein>
<feature type="transmembrane region" description="Helical" evidence="1">
    <location>
        <begin position="187"/>
        <end position="207"/>
    </location>
</feature>
<sequence>MKNEFVYEGHRTYRVRAVGVIAIVLVWLAALAYLVNPVLAWTVSDGLWVGDLDRAVRAEEQIPAASLAVNAVQLLALAATIVWLWRARKNVDAFPYTEVTLGPGWAIGGWFVPGANLYLPGRMVHNVTRESVTAPWARRVAVFWWLTLVGSTALDRIAFVVTLNPFIDERIEKSDAYLLATRIEGAAAVLGLLAAAAFVPVVLRVCAAQEARIRAGQGGVTGVTAAPDAPDAAGSATIGA</sequence>
<accession>A0ABQ4CW69</accession>
<evidence type="ECO:0000259" key="2">
    <source>
        <dbReference type="Pfam" id="PF14219"/>
    </source>
</evidence>
<gene>
    <name evidence="3" type="ORF">Asi02nite_50450</name>
</gene>
<dbReference type="Pfam" id="PF14219">
    <property type="entry name" value="DUF4328"/>
    <property type="match status" value="1"/>
</dbReference>
<organism evidence="3 4">
    <name type="scientific">Asanoa siamensis</name>
    <dbReference type="NCBI Taxonomy" id="926357"/>
    <lineage>
        <taxon>Bacteria</taxon>
        <taxon>Bacillati</taxon>
        <taxon>Actinomycetota</taxon>
        <taxon>Actinomycetes</taxon>
        <taxon>Micromonosporales</taxon>
        <taxon>Micromonosporaceae</taxon>
        <taxon>Asanoa</taxon>
    </lineage>
</organism>
<proteinExistence type="predicted"/>
<keyword evidence="1" id="KW-0472">Membrane</keyword>
<keyword evidence="1" id="KW-1133">Transmembrane helix</keyword>
<evidence type="ECO:0000313" key="4">
    <source>
        <dbReference type="Proteomes" id="UP000604117"/>
    </source>
</evidence>
<feature type="domain" description="DUF4328" evidence="2">
    <location>
        <begin position="55"/>
        <end position="204"/>
    </location>
</feature>
<dbReference type="RefSeq" id="WP_203716387.1">
    <property type="nucleotide sequence ID" value="NZ_BONE01000044.1"/>
</dbReference>
<feature type="transmembrane region" description="Helical" evidence="1">
    <location>
        <begin position="20"/>
        <end position="42"/>
    </location>
</feature>
<feature type="transmembrane region" description="Helical" evidence="1">
    <location>
        <begin position="62"/>
        <end position="85"/>
    </location>
</feature>
<comment type="caution">
    <text evidence="3">The sequence shown here is derived from an EMBL/GenBank/DDBJ whole genome shotgun (WGS) entry which is preliminary data.</text>
</comment>
<reference evidence="3 4" key="1">
    <citation type="submission" date="2021-01" db="EMBL/GenBank/DDBJ databases">
        <title>Whole genome shotgun sequence of Asanoa siamensis NBRC 107932.</title>
        <authorList>
            <person name="Komaki H."/>
            <person name="Tamura T."/>
        </authorList>
    </citation>
    <scope>NUCLEOTIDE SEQUENCE [LARGE SCALE GENOMIC DNA]</scope>
    <source>
        <strain evidence="3 4">NBRC 107932</strain>
    </source>
</reference>
<dbReference type="Proteomes" id="UP000604117">
    <property type="component" value="Unassembled WGS sequence"/>
</dbReference>
<evidence type="ECO:0000256" key="1">
    <source>
        <dbReference type="SAM" id="Phobius"/>
    </source>
</evidence>
<keyword evidence="1" id="KW-0812">Transmembrane</keyword>
<name>A0ABQ4CW69_9ACTN</name>
<feature type="transmembrane region" description="Helical" evidence="1">
    <location>
        <begin position="142"/>
        <end position="167"/>
    </location>
</feature>
<keyword evidence="4" id="KW-1185">Reference proteome</keyword>
<dbReference type="InterPro" id="IPR025565">
    <property type="entry name" value="DUF4328"/>
</dbReference>